<evidence type="ECO:0000313" key="2">
    <source>
        <dbReference type="Proteomes" id="UP000250321"/>
    </source>
</evidence>
<keyword evidence="2" id="KW-1185">Reference proteome</keyword>
<dbReference type="Proteomes" id="UP000250321">
    <property type="component" value="Unassembled WGS sequence"/>
</dbReference>
<protein>
    <submittedName>
        <fullName evidence="1">Disease resistance protein RPM1-like</fullName>
    </submittedName>
</protein>
<organism evidence="1 2">
    <name type="scientific">Prunus yedoensis var. nudiflora</name>
    <dbReference type="NCBI Taxonomy" id="2094558"/>
    <lineage>
        <taxon>Eukaryota</taxon>
        <taxon>Viridiplantae</taxon>
        <taxon>Streptophyta</taxon>
        <taxon>Embryophyta</taxon>
        <taxon>Tracheophyta</taxon>
        <taxon>Spermatophyta</taxon>
        <taxon>Magnoliopsida</taxon>
        <taxon>eudicotyledons</taxon>
        <taxon>Gunneridae</taxon>
        <taxon>Pentapetalae</taxon>
        <taxon>rosids</taxon>
        <taxon>fabids</taxon>
        <taxon>Rosales</taxon>
        <taxon>Rosaceae</taxon>
        <taxon>Amygdaloideae</taxon>
        <taxon>Amygdaleae</taxon>
        <taxon>Prunus</taxon>
    </lineage>
</organism>
<dbReference type="AlphaFoldDB" id="A0A314U729"/>
<name>A0A314U729_PRUYE</name>
<proteinExistence type="predicted"/>
<dbReference type="STRING" id="2094558.A0A314U729"/>
<evidence type="ECO:0000313" key="1">
    <source>
        <dbReference type="EMBL" id="PQM33193.1"/>
    </source>
</evidence>
<dbReference type="EMBL" id="PJQY01003961">
    <property type="protein sequence ID" value="PQM33193.1"/>
    <property type="molecule type" value="Genomic_DNA"/>
</dbReference>
<dbReference type="Gene3D" id="1.20.5.4130">
    <property type="match status" value="1"/>
</dbReference>
<gene>
    <name evidence="1" type="ORF">Pyn_19234</name>
</gene>
<comment type="caution">
    <text evidence="1">The sequence shown here is derived from an EMBL/GenBank/DDBJ whole genome shotgun (WGS) entry which is preliminary data.</text>
</comment>
<accession>A0A314U729</accession>
<dbReference type="OrthoDB" id="3027644at2759"/>
<sequence length="74" mass="8799">MGATRAHTQVEEVRIRSVRDLANDVENIIDEFMYHVYEQQIGGRFARWIHKTIHFQSTLDKRKCQQVIENRNGN</sequence>
<reference evidence="1 2" key="1">
    <citation type="submission" date="2018-02" db="EMBL/GenBank/DDBJ databases">
        <title>Draft genome of wild Prunus yedoensis var. nudiflora.</title>
        <authorList>
            <person name="Baek S."/>
            <person name="Kim J.-H."/>
            <person name="Choi K."/>
            <person name="Kim G.-B."/>
            <person name="Cho A."/>
            <person name="Jang H."/>
            <person name="Shin C.-H."/>
            <person name="Yu H.-J."/>
            <person name="Mun J.-H."/>
        </authorList>
    </citation>
    <scope>NUCLEOTIDE SEQUENCE [LARGE SCALE GENOMIC DNA]</scope>
    <source>
        <strain evidence="2">cv. Jeju island</strain>
        <tissue evidence="1">Leaf</tissue>
    </source>
</reference>